<dbReference type="GO" id="GO:0022857">
    <property type="term" value="F:transmembrane transporter activity"/>
    <property type="evidence" value="ECO:0007669"/>
    <property type="project" value="TreeGrafter"/>
</dbReference>
<keyword evidence="1" id="KW-1133">Transmembrane helix</keyword>
<dbReference type="GO" id="GO:0005886">
    <property type="term" value="C:plasma membrane"/>
    <property type="evidence" value="ECO:0007669"/>
    <property type="project" value="TreeGrafter"/>
</dbReference>
<dbReference type="EMBL" id="UINC01000326">
    <property type="protein sequence ID" value="SUZ53335.1"/>
    <property type="molecule type" value="Genomic_DNA"/>
</dbReference>
<dbReference type="AlphaFoldDB" id="A0A381NFJ5"/>
<keyword evidence="1" id="KW-0812">Transmembrane</keyword>
<feature type="transmembrane region" description="Helical" evidence="1">
    <location>
        <begin position="35"/>
        <end position="57"/>
    </location>
</feature>
<organism evidence="3">
    <name type="scientific">marine metagenome</name>
    <dbReference type="NCBI Taxonomy" id="408172"/>
    <lineage>
        <taxon>unclassified sequences</taxon>
        <taxon>metagenomes</taxon>
        <taxon>ecological metagenomes</taxon>
    </lineage>
</organism>
<dbReference type="PANTHER" id="PTHR30572:SF4">
    <property type="entry name" value="ABC TRANSPORTER PERMEASE YTRF"/>
    <property type="match status" value="1"/>
</dbReference>
<proteinExistence type="predicted"/>
<dbReference type="InterPro" id="IPR025857">
    <property type="entry name" value="MacB_PCD"/>
</dbReference>
<gene>
    <name evidence="3" type="ORF">METZ01_LOCUS6189</name>
</gene>
<evidence type="ECO:0000256" key="1">
    <source>
        <dbReference type="SAM" id="Phobius"/>
    </source>
</evidence>
<feature type="non-terminal residue" evidence="3">
    <location>
        <position position="1"/>
    </location>
</feature>
<evidence type="ECO:0000259" key="2">
    <source>
        <dbReference type="Pfam" id="PF12704"/>
    </source>
</evidence>
<dbReference type="InterPro" id="IPR050250">
    <property type="entry name" value="Macrolide_Exporter_MacB"/>
</dbReference>
<keyword evidence="1" id="KW-0472">Membrane</keyword>
<name>A0A381NFJ5_9ZZZZ</name>
<accession>A0A381NFJ5</accession>
<feature type="non-terminal residue" evidence="3">
    <location>
        <position position="294"/>
    </location>
</feature>
<feature type="domain" description="MacB-like periplasmic core" evidence="2">
    <location>
        <begin position="33"/>
        <end position="264"/>
    </location>
</feature>
<dbReference type="Pfam" id="PF12704">
    <property type="entry name" value="MacB_PCD"/>
    <property type="match status" value="1"/>
</dbReference>
<evidence type="ECO:0000313" key="3">
    <source>
        <dbReference type="EMBL" id="SUZ53335.1"/>
    </source>
</evidence>
<reference evidence="3" key="1">
    <citation type="submission" date="2018-05" db="EMBL/GenBank/DDBJ databases">
        <authorList>
            <person name="Lanie J.A."/>
            <person name="Ng W.-L."/>
            <person name="Kazmierczak K.M."/>
            <person name="Andrzejewski T.M."/>
            <person name="Davidsen T.M."/>
            <person name="Wayne K.J."/>
            <person name="Tettelin H."/>
            <person name="Glass J.I."/>
            <person name="Rusch D."/>
            <person name="Podicherti R."/>
            <person name="Tsui H.-C.T."/>
            <person name="Winkler M.E."/>
        </authorList>
    </citation>
    <scope>NUCLEOTIDE SEQUENCE</scope>
</reference>
<dbReference type="PANTHER" id="PTHR30572">
    <property type="entry name" value="MEMBRANE COMPONENT OF TRANSPORTER-RELATED"/>
    <property type="match status" value="1"/>
</dbReference>
<protein>
    <recommendedName>
        <fullName evidence="2">MacB-like periplasmic core domain-containing protein</fullName>
    </recommendedName>
</protein>
<sequence>MEVTSEMEMSAVTTLKEGIRIGLSSINANRVRSSLTILGVAIGVGVVVMLAALITGIRTSVMEGFQQAGPDNFGIMRFDFSAVRTSMESGREPWFNKPIIEPEEAEQIARLPAIREALYNFNFSTTLSVDARRVNGVQSQGYSSGWPAYQPGIFSSGRDFTPQEVAQSRPLIVVSISLAEELFGGLDPVGRKIRVTSGTRAIGESFTVVGVFEPEEGIFAEAVPHFAVFPYTSAIKRLKASIFQANIWVVPDSAFSAAEAQDQVIGSMRAMRGLRPRDENNFGIMRSDQLIEIF</sequence>